<feature type="transmembrane region" description="Helical" evidence="1">
    <location>
        <begin position="74"/>
        <end position="93"/>
    </location>
</feature>
<keyword evidence="1" id="KW-0472">Membrane</keyword>
<dbReference type="AlphaFoldDB" id="A0A7D5KNY3"/>
<keyword evidence="1" id="KW-1133">Transmembrane helix</keyword>
<dbReference type="RefSeq" id="WP_179170496.1">
    <property type="nucleotide sequence ID" value="NZ_CP058529.1"/>
</dbReference>
<dbReference type="Proteomes" id="UP000509750">
    <property type="component" value="Chromosome"/>
</dbReference>
<dbReference type="GeneID" id="56030333"/>
<keyword evidence="1" id="KW-0812">Transmembrane</keyword>
<dbReference type="EMBL" id="CP058529">
    <property type="protein sequence ID" value="QLG28922.1"/>
    <property type="molecule type" value="Genomic_DNA"/>
</dbReference>
<evidence type="ECO:0008006" key="4">
    <source>
        <dbReference type="Google" id="ProtNLM"/>
    </source>
</evidence>
<dbReference type="Pfam" id="PF24838">
    <property type="entry name" value="8xMP"/>
    <property type="match status" value="1"/>
</dbReference>
<sequence>MTCERDVETDEEEPQEANGGSADLLELYTTYVETTVNVSNRRMRNNRFYVLLLSGTLAVISVLAETQIIEATGLLLAGLVGLALCTLWYLSIVSYKQLNSGKYEVIGEMEEELQFKPFRREWSVLQEGKNPRTYITHTWVERKVPLVLAFPYVLITGYALLQLFTT</sequence>
<evidence type="ECO:0000313" key="3">
    <source>
        <dbReference type="Proteomes" id="UP000509750"/>
    </source>
</evidence>
<feature type="transmembrane region" description="Helical" evidence="1">
    <location>
        <begin position="144"/>
        <end position="164"/>
    </location>
</feature>
<dbReference type="KEGG" id="halg:HUG10_15830"/>
<name>A0A7D5KNY3_9EURY</name>
<gene>
    <name evidence="2" type="ORF">HUG10_15830</name>
</gene>
<accession>A0A7D5KNY3</accession>
<proteinExistence type="predicted"/>
<dbReference type="OrthoDB" id="351010at2157"/>
<reference evidence="2 3" key="1">
    <citation type="submission" date="2020-07" db="EMBL/GenBank/DDBJ databases">
        <title>Gai3-2, isolated from salt lake.</title>
        <authorList>
            <person name="Cui H."/>
            <person name="Shi X."/>
        </authorList>
    </citation>
    <scope>NUCLEOTIDE SEQUENCE [LARGE SCALE GENOMIC DNA]</scope>
    <source>
        <strain evidence="2 3">Gai3-2</strain>
    </source>
</reference>
<feature type="transmembrane region" description="Helical" evidence="1">
    <location>
        <begin position="48"/>
        <end position="68"/>
    </location>
</feature>
<protein>
    <recommendedName>
        <fullName evidence="4">Small integral membrane protein</fullName>
    </recommendedName>
</protein>
<keyword evidence="3" id="KW-1185">Reference proteome</keyword>
<organism evidence="2 3">
    <name type="scientific">Halorarum halophilum</name>
    <dbReference type="NCBI Taxonomy" id="2743090"/>
    <lineage>
        <taxon>Archaea</taxon>
        <taxon>Methanobacteriati</taxon>
        <taxon>Methanobacteriota</taxon>
        <taxon>Stenosarchaea group</taxon>
        <taxon>Halobacteria</taxon>
        <taxon>Halobacteriales</taxon>
        <taxon>Haloferacaceae</taxon>
        <taxon>Halorarum</taxon>
    </lineage>
</organism>
<evidence type="ECO:0000313" key="2">
    <source>
        <dbReference type="EMBL" id="QLG28922.1"/>
    </source>
</evidence>
<dbReference type="InterPro" id="IPR056918">
    <property type="entry name" value="8xMP"/>
</dbReference>
<evidence type="ECO:0000256" key="1">
    <source>
        <dbReference type="SAM" id="Phobius"/>
    </source>
</evidence>